<evidence type="ECO:0000256" key="8">
    <source>
        <dbReference type="ARBA" id="ARBA00023136"/>
    </source>
</evidence>
<evidence type="ECO:0000256" key="2">
    <source>
        <dbReference type="ARBA" id="ARBA00007695"/>
    </source>
</evidence>
<evidence type="ECO:0000313" key="10">
    <source>
        <dbReference type="EMBL" id="MQL92835.1"/>
    </source>
</evidence>
<gene>
    <name evidence="10" type="ORF">Taro_025470</name>
</gene>
<feature type="region of interest" description="Disordered" evidence="9">
    <location>
        <begin position="253"/>
        <end position="277"/>
    </location>
</feature>
<keyword evidence="11" id="KW-1185">Reference proteome</keyword>
<evidence type="ECO:0000256" key="5">
    <source>
        <dbReference type="ARBA" id="ARBA00022729"/>
    </source>
</evidence>
<comment type="subcellular location">
    <subcellularLocation>
        <location evidence="1">Endoplasmic reticulum membrane</location>
        <topology evidence="1">Single-pass type I membrane protein</topology>
    </subcellularLocation>
</comment>
<evidence type="ECO:0000313" key="11">
    <source>
        <dbReference type="Proteomes" id="UP000652761"/>
    </source>
</evidence>
<feature type="region of interest" description="Disordered" evidence="9">
    <location>
        <begin position="113"/>
        <end position="147"/>
    </location>
</feature>
<dbReference type="PANTHER" id="PTHR21397">
    <property type="entry name" value="CHROMATIN COMPLEXES SUBUNIT BAP18-RELATED"/>
    <property type="match status" value="1"/>
</dbReference>
<evidence type="ECO:0000256" key="3">
    <source>
        <dbReference type="ARBA" id="ARBA00020105"/>
    </source>
</evidence>
<feature type="region of interest" description="Disordered" evidence="9">
    <location>
        <begin position="413"/>
        <end position="440"/>
    </location>
</feature>
<dbReference type="OrthoDB" id="1894652at2759"/>
<keyword evidence="7" id="KW-1133">Transmembrane helix</keyword>
<reference evidence="10" key="1">
    <citation type="submission" date="2017-07" db="EMBL/GenBank/DDBJ databases">
        <title>Taro Niue Genome Assembly and Annotation.</title>
        <authorList>
            <person name="Atibalentja N."/>
            <person name="Keating K."/>
            <person name="Fields C.J."/>
        </authorList>
    </citation>
    <scope>NUCLEOTIDE SEQUENCE</scope>
    <source>
        <strain evidence="10">Niue_2</strain>
        <tissue evidence="10">Leaf</tissue>
    </source>
</reference>
<dbReference type="AlphaFoldDB" id="A0A843VA92"/>
<accession>A0A843VA92</accession>
<dbReference type="Proteomes" id="UP000652761">
    <property type="component" value="Unassembled WGS sequence"/>
</dbReference>
<evidence type="ECO:0000256" key="7">
    <source>
        <dbReference type="ARBA" id="ARBA00022989"/>
    </source>
</evidence>
<organism evidence="10 11">
    <name type="scientific">Colocasia esculenta</name>
    <name type="common">Wild taro</name>
    <name type="synonym">Arum esculentum</name>
    <dbReference type="NCBI Taxonomy" id="4460"/>
    <lineage>
        <taxon>Eukaryota</taxon>
        <taxon>Viridiplantae</taxon>
        <taxon>Streptophyta</taxon>
        <taxon>Embryophyta</taxon>
        <taxon>Tracheophyta</taxon>
        <taxon>Spermatophyta</taxon>
        <taxon>Magnoliopsida</taxon>
        <taxon>Liliopsida</taxon>
        <taxon>Araceae</taxon>
        <taxon>Aroideae</taxon>
        <taxon>Colocasieae</taxon>
        <taxon>Colocasia</taxon>
    </lineage>
</organism>
<keyword evidence="4" id="KW-0812">Transmembrane</keyword>
<keyword evidence="5" id="KW-0732">Signal</keyword>
<feature type="non-terminal residue" evidence="10">
    <location>
        <position position="1"/>
    </location>
</feature>
<proteinExistence type="inferred from homology"/>
<keyword evidence="6" id="KW-0256">Endoplasmic reticulum</keyword>
<comment type="similarity">
    <text evidence="2">Belongs to the EMC10 family.</text>
</comment>
<dbReference type="PANTHER" id="PTHR21397:SF4">
    <property type="entry name" value="ER MEMBRANE PROTEIN COMPLEX SUBUNIT 10"/>
    <property type="match status" value="1"/>
</dbReference>
<feature type="compositionally biased region" description="Low complexity" evidence="9">
    <location>
        <begin position="117"/>
        <end position="147"/>
    </location>
</feature>
<keyword evidence="8" id="KW-0472">Membrane</keyword>
<sequence>MEAVRRRRRCAGSLTQEARVLWLAPGRLEVQMACAVAVRSRGCACDAGRAQPDLGGKQCLEAYKRTPRFSVQMFGVFSVLKTLFPPPSKPSPSISLSFLPPFLRDRRPLALEPPTAVAPSPSDPSLVAVAPSPSAPSSSSPPVTVAPLSSAQLWSPPSPVSLSPSLRRPLAPTPLLVAVPVTPLPRHLCRHLTPPPFAPCNPHPTAACAPSSLCTLPPPTLPLRRSLHSSPMPMDEIDEKFGLEGARSPDLEYLNPIRSPPPRTKPGADVSSSPDSRSVQFALEHTLGDSGFSPTGIFTARIKSSSHGRHTLTKLRFKRNTLTDTEKEAFRRLLKEDGFYTIRLPSNVLSPPGRDYVISSVKVVHTPLRGTALPLLLRLLPSEEEDEVGGPEAYRELFRRTYKRKESGECLWEGERSDGCSTSSYNYTQSPPPPQQPTELPDHYCSALIRQLDSWFDRTVVPAFHAMRVAFPHPTPPPSTADFGQ</sequence>
<dbReference type="EMBL" id="NMUH01001492">
    <property type="protein sequence ID" value="MQL92835.1"/>
    <property type="molecule type" value="Genomic_DNA"/>
</dbReference>
<protein>
    <recommendedName>
        <fullName evidence="3">ER membrane protein complex subunit 10</fullName>
    </recommendedName>
</protein>
<evidence type="ECO:0000256" key="4">
    <source>
        <dbReference type="ARBA" id="ARBA00022692"/>
    </source>
</evidence>
<name>A0A843VA92_COLES</name>
<evidence type="ECO:0000256" key="9">
    <source>
        <dbReference type="SAM" id="MobiDB-lite"/>
    </source>
</evidence>
<evidence type="ECO:0000256" key="1">
    <source>
        <dbReference type="ARBA" id="ARBA00004115"/>
    </source>
</evidence>
<dbReference type="GO" id="GO:0005789">
    <property type="term" value="C:endoplasmic reticulum membrane"/>
    <property type="evidence" value="ECO:0007669"/>
    <property type="project" value="UniProtKB-SubCell"/>
</dbReference>
<evidence type="ECO:0000256" key="6">
    <source>
        <dbReference type="ARBA" id="ARBA00022824"/>
    </source>
</evidence>
<dbReference type="CDD" id="cd22209">
    <property type="entry name" value="EMC10"/>
    <property type="match status" value="1"/>
</dbReference>
<comment type="caution">
    <text evidence="10">The sequence shown here is derived from an EMBL/GenBank/DDBJ whole genome shotgun (WGS) entry which is preliminary data.</text>
</comment>